<dbReference type="Proteomes" id="UP000694680">
    <property type="component" value="Chromosome 4"/>
</dbReference>
<keyword evidence="2" id="KW-1185">Reference proteome</keyword>
<protein>
    <recommendedName>
        <fullName evidence="3">Tc1-like transposase DDE domain-containing protein</fullName>
    </recommendedName>
</protein>
<reference evidence="1" key="2">
    <citation type="submission" date="2025-08" db="UniProtKB">
        <authorList>
            <consortium name="Ensembl"/>
        </authorList>
    </citation>
    <scope>IDENTIFICATION</scope>
</reference>
<dbReference type="InterPro" id="IPR036397">
    <property type="entry name" value="RNaseH_sf"/>
</dbReference>
<accession>A0A8C5DN38</accession>
<dbReference type="GO" id="GO:0003676">
    <property type="term" value="F:nucleic acid binding"/>
    <property type="evidence" value="ECO:0007669"/>
    <property type="project" value="InterPro"/>
</dbReference>
<reference evidence="1" key="1">
    <citation type="submission" date="2020-06" db="EMBL/GenBank/DDBJ databases">
        <authorList>
            <consortium name="Wellcome Sanger Institute Data Sharing"/>
        </authorList>
    </citation>
    <scope>NUCLEOTIDE SEQUENCE [LARGE SCALE GENOMIC DNA]</scope>
</reference>
<reference evidence="1" key="3">
    <citation type="submission" date="2025-09" db="UniProtKB">
        <authorList>
            <consortium name="Ensembl"/>
        </authorList>
    </citation>
    <scope>IDENTIFICATION</scope>
</reference>
<dbReference type="Gene3D" id="3.30.420.10">
    <property type="entry name" value="Ribonuclease H-like superfamily/Ribonuclease H"/>
    <property type="match status" value="1"/>
</dbReference>
<proteinExistence type="predicted"/>
<dbReference type="AlphaFoldDB" id="A0A8C5DN38"/>
<evidence type="ECO:0000313" key="1">
    <source>
        <dbReference type="Ensembl" id="ENSGWIP00000009243.1"/>
    </source>
</evidence>
<name>A0A8C5DN38_GOUWI</name>
<evidence type="ECO:0000313" key="2">
    <source>
        <dbReference type="Proteomes" id="UP000694680"/>
    </source>
</evidence>
<evidence type="ECO:0008006" key="3">
    <source>
        <dbReference type="Google" id="ProtNLM"/>
    </source>
</evidence>
<dbReference type="Ensembl" id="ENSGWIT00000010306.1">
    <property type="protein sequence ID" value="ENSGWIP00000009243.1"/>
    <property type="gene ID" value="ENSGWIG00000005502.1"/>
</dbReference>
<organism evidence="1 2">
    <name type="scientific">Gouania willdenowi</name>
    <name type="common">Blunt-snouted clingfish</name>
    <name type="synonym">Lepadogaster willdenowi</name>
    <dbReference type="NCBI Taxonomy" id="441366"/>
    <lineage>
        <taxon>Eukaryota</taxon>
        <taxon>Metazoa</taxon>
        <taxon>Chordata</taxon>
        <taxon>Craniata</taxon>
        <taxon>Vertebrata</taxon>
        <taxon>Euteleostomi</taxon>
        <taxon>Actinopterygii</taxon>
        <taxon>Neopterygii</taxon>
        <taxon>Teleostei</taxon>
        <taxon>Neoteleostei</taxon>
        <taxon>Acanthomorphata</taxon>
        <taxon>Ovalentaria</taxon>
        <taxon>Blenniimorphae</taxon>
        <taxon>Blenniiformes</taxon>
        <taxon>Gobiesocoidei</taxon>
        <taxon>Gobiesocidae</taxon>
        <taxon>Gobiesocinae</taxon>
        <taxon>Gouania</taxon>
    </lineage>
</organism>
<sequence length="68" mass="7912">MGSMSWLANSPDLNPIEILWWKWKKLVHNKVSSCNADLAPAIRESWSWIDEEFCLSLVKSTPQRLQLL</sequence>